<keyword evidence="3" id="KW-1185">Reference proteome</keyword>
<keyword evidence="1" id="KW-0812">Transmembrane</keyword>
<accession>E3LL25</accession>
<dbReference type="Pfam" id="PF10316">
    <property type="entry name" value="7TM_GPCR_Srbc"/>
    <property type="match status" value="1"/>
</dbReference>
<feature type="transmembrane region" description="Helical" evidence="1">
    <location>
        <begin position="128"/>
        <end position="151"/>
    </location>
</feature>
<evidence type="ECO:0008006" key="4">
    <source>
        <dbReference type="Google" id="ProtNLM"/>
    </source>
</evidence>
<dbReference type="InterPro" id="IPR019420">
    <property type="entry name" value="7TM_GPCR_serpentine_rcpt_Srbc"/>
</dbReference>
<organism evidence="3">
    <name type="scientific">Caenorhabditis remanei</name>
    <name type="common">Caenorhabditis vulgaris</name>
    <dbReference type="NCBI Taxonomy" id="31234"/>
    <lineage>
        <taxon>Eukaryota</taxon>
        <taxon>Metazoa</taxon>
        <taxon>Ecdysozoa</taxon>
        <taxon>Nematoda</taxon>
        <taxon>Chromadorea</taxon>
        <taxon>Rhabditida</taxon>
        <taxon>Rhabditina</taxon>
        <taxon>Rhabditomorpha</taxon>
        <taxon>Rhabditoidea</taxon>
        <taxon>Rhabditidae</taxon>
        <taxon>Peloderinae</taxon>
        <taxon>Caenorhabditis</taxon>
    </lineage>
</organism>
<sequence length="300" mass="33357">MMDSIVITVSSTAILFSALAIITNSWLLFSIFVSQKLKKSSSLALFYAKFAVDIVFGFADLVTVFLMLSKLLSTSPGILDYYPNLYFYAVWSALTISNLRTFFVLTINFDRVFAVFFPLFYFKFRVKIANSVLILIPFLHIIVDNSVLWGFCEFELNISSGCITSICLGMSCYIKYLLALEVVAHSLIVSTSLLLAGKLFIWNNCKTGVKSKELERANQLALIDALIIFVFGVVPAVVMTIFPSLFERLGSILIVAKMSGNALESYLVYRALKREKVTTSTVKARSFLAAGATSTKQISD</sequence>
<feature type="transmembrane region" description="Helical" evidence="1">
    <location>
        <begin position="222"/>
        <end position="243"/>
    </location>
</feature>
<dbReference type="Proteomes" id="UP000008281">
    <property type="component" value="Unassembled WGS sequence"/>
</dbReference>
<evidence type="ECO:0000313" key="3">
    <source>
        <dbReference type="Proteomes" id="UP000008281"/>
    </source>
</evidence>
<keyword evidence="1" id="KW-1133">Transmembrane helix</keyword>
<dbReference type="HOGENOM" id="CLU_059075_0_0_1"/>
<proteinExistence type="predicted"/>
<keyword evidence="1" id="KW-0472">Membrane</keyword>
<dbReference type="PANTHER" id="PTHR10664:SF20">
    <property type="entry name" value="SERPENTINE RECEPTOR, CLASS BC (CLASS B-LIKE)"/>
    <property type="match status" value="1"/>
</dbReference>
<evidence type="ECO:0000256" key="1">
    <source>
        <dbReference type="SAM" id="Phobius"/>
    </source>
</evidence>
<protein>
    <recommendedName>
        <fullName evidence="4">G-protein coupled receptors family 1 profile domain-containing protein</fullName>
    </recommendedName>
</protein>
<dbReference type="OMA" id="NCSTIEC"/>
<dbReference type="PANTHER" id="PTHR10664">
    <property type="entry name" value="SERPENTINE RECEPTOR-C.ELEGANS"/>
    <property type="match status" value="1"/>
</dbReference>
<reference evidence="2" key="1">
    <citation type="submission" date="2007-07" db="EMBL/GenBank/DDBJ databases">
        <title>PCAP assembly of the Caenorhabditis remanei genome.</title>
        <authorList>
            <consortium name="The Caenorhabditis remanei Sequencing Consortium"/>
            <person name="Wilson R.K."/>
        </authorList>
    </citation>
    <scope>NUCLEOTIDE SEQUENCE [LARGE SCALE GENOMIC DNA]</scope>
    <source>
        <strain evidence="2">PB4641</strain>
    </source>
</reference>
<feature type="transmembrane region" description="Helical" evidence="1">
    <location>
        <begin position="12"/>
        <end position="33"/>
    </location>
</feature>
<dbReference type="EMBL" id="DS268410">
    <property type="protein sequence ID" value="EFO99810.1"/>
    <property type="molecule type" value="Genomic_DNA"/>
</dbReference>
<dbReference type="OrthoDB" id="5873491at2759"/>
<feature type="transmembrane region" description="Helical" evidence="1">
    <location>
        <begin position="45"/>
        <end position="68"/>
    </location>
</feature>
<evidence type="ECO:0000313" key="2">
    <source>
        <dbReference type="EMBL" id="EFO99810.1"/>
    </source>
</evidence>
<dbReference type="eggNOG" id="ENOG502TH7S">
    <property type="taxonomic scope" value="Eukaryota"/>
</dbReference>
<dbReference type="InParanoid" id="E3LL25"/>
<feature type="transmembrane region" description="Helical" evidence="1">
    <location>
        <begin position="182"/>
        <end position="201"/>
    </location>
</feature>
<gene>
    <name evidence="2" type="ORF">CRE_19008</name>
</gene>
<name>E3LL25_CAERE</name>
<dbReference type="AlphaFoldDB" id="E3LL25"/>
<feature type="transmembrane region" description="Helical" evidence="1">
    <location>
        <begin position="88"/>
        <end position="107"/>
    </location>
</feature>